<dbReference type="OrthoDB" id="1055148at2759"/>
<dbReference type="InterPro" id="IPR050364">
    <property type="entry name" value="Cytochrome_P450_fung"/>
</dbReference>
<evidence type="ECO:0000256" key="4">
    <source>
        <dbReference type="ARBA" id="ARBA00022723"/>
    </source>
</evidence>
<dbReference type="GO" id="GO:0005506">
    <property type="term" value="F:iron ion binding"/>
    <property type="evidence" value="ECO:0007669"/>
    <property type="project" value="InterPro"/>
</dbReference>
<evidence type="ECO:0000256" key="7">
    <source>
        <dbReference type="ARBA" id="ARBA00023033"/>
    </source>
</evidence>
<keyword evidence="10" id="KW-1185">Reference proteome</keyword>
<dbReference type="GO" id="GO:0004497">
    <property type="term" value="F:monooxygenase activity"/>
    <property type="evidence" value="ECO:0007669"/>
    <property type="project" value="UniProtKB-KW"/>
</dbReference>
<feature type="transmembrane region" description="Helical" evidence="8">
    <location>
        <begin position="6"/>
        <end position="26"/>
    </location>
</feature>
<sequence>MGLLSNGTRLAALLCTSLAPAIYFGVGGKLVPKRTRLPPGPRGYPIIGNYYDLPAEGSHLQYSEWKKSCGDVIFLSILGRNILVCNSRETVMDILHKRGANSADRPRMPIFEHW</sequence>
<evidence type="ECO:0000256" key="3">
    <source>
        <dbReference type="ARBA" id="ARBA00022617"/>
    </source>
</evidence>
<evidence type="ECO:0000313" key="10">
    <source>
        <dbReference type="Proteomes" id="UP000620124"/>
    </source>
</evidence>
<dbReference type="AlphaFoldDB" id="A0A8H6Z8I0"/>
<reference evidence="9" key="1">
    <citation type="submission" date="2020-05" db="EMBL/GenBank/DDBJ databases">
        <title>Mycena genomes resolve the evolution of fungal bioluminescence.</title>
        <authorList>
            <person name="Tsai I.J."/>
        </authorList>
    </citation>
    <scope>NUCLEOTIDE SEQUENCE</scope>
    <source>
        <strain evidence="9">CCC161011</strain>
    </source>
</reference>
<proteinExistence type="inferred from homology"/>
<dbReference type="InterPro" id="IPR036396">
    <property type="entry name" value="Cyt_P450_sf"/>
</dbReference>
<dbReference type="GO" id="GO:0020037">
    <property type="term" value="F:heme binding"/>
    <property type="evidence" value="ECO:0007669"/>
    <property type="project" value="InterPro"/>
</dbReference>
<dbReference type="Gene3D" id="1.10.630.10">
    <property type="entry name" value="Cytochrome P450"/>
    <property type="match status" value="1"/>
</dbReference>
<dbReference type="GO" id="GO:0016705">
    <property type="term" value="F:oxidoreductase activity, acting on paired donors, with incorporation or reduction of molecular oxygen"/>
    <property type="evidence" value="ECO:0007669"/>
    <property type="project" value="InterPro"/>
</dbReference>
<keyword evidence="8" id="KW-0472">Membrane</keyword>
<evidence type="ECO:0000256" key="8">
    <source>
        <dbReference type="SAM" id="Phobius"/>
    </source>
</evidence>
<dbReference type="EMBL" id="JACAZI010000001">
    <property type="protein sequence ID" value="KAF7372559.1"/>
    <property type="molecule type" value="Genomic_DNA"/>
</dbReference>
<keyword evidence="3" id="KW-0349">Heme</keyword>
<evidence type="ECO:0000256" key="5">
    <source>
        <dbReference type="ARBA" id="ARBA00023002"/>
    </source>
</evidence>
<dbReference type="PANTHER" id="PTHR46300">
    <property type="entry name" value="P450, PUTATIVE (EUROFUNG)-RELATED-RELATED"/>
    <property type="match status" value="1"/>
</dbReference>
<dbReference type="InterPro" id="IPR001128">
    <property type="entry name" value="Cyt_P450"/>
</dbReference>
<protein>
    <submittedName>
        <fullName evidence="9">Cytochrome P450</fullName>
    </submittedName>
</protein>
<comment type="cofactor">
    <cofactor evidence="1">
        <name>heme</name>
        <dbReference type="ChEBI" id="CHEBI:30413"/>
    </cofactor>
</comment>
<organism evidence="9 10">
    <name type="scientific">Mycena venus</name>
    <dbReference type="NCBI Taxonomy" id="2733690"/>
    <lineage>
        <taxon>Eukaryota</taxon>
        <taxon>Fungi</taxon>
        <taxon>Dikarya</taxon>
        <taxon>Basidiomycota</taxon>
        <taxon>Agaricomycotina</taxon>
        <taxon>Agaricomycetes</taxon>
        <taxon>Agaricomycetidae</taxon>
        <taxon>Agaricales</taxon>
        <taxon>Marasmiineae</taxon>
        <taxon>Mycenaceae</taxon>
        <taxon>Mycena</taxon>
    </lineage>
</organism>
<evidence type="ECO:0000256" key="2">
    <source>
        <dbReference type="ARBA" id="ARBA00010617"/>
    </source>
</evidence>
<keyword evidence="8" id="KW-1133">Transmembrane helix</keyword>
<dbReference type="Pfam" id="PF00067">
    <property type="entry name" value="p450"/>
    <property type="match status" value="1"/>
</dbReference>
<evidence type="ECO:0000313" key="9">
    <source>
        <dbReference type="EMBL" id="KAF7372559.1"/>
    </source>
</evidence>
<name>A0A8H6Z8I0_9AGAR</name>
<evidence type="ECO:0000256" key="6">
    <source>
        <dbReference type="ARBA" id="ARBA00023004"/>
    </source>
</evidence>
<gene>
    <name evidence="9" type="ORF">MVEN_00118500</name>
</gene>
<dbReference type="PANTHER" id="PTHR46300:SF5">
    <property type="entry name" value="CYTOCHROME P450"/>
    <property type="match status" value="1"/>
</dbReference>
<evidence type="ECO:0000256" key="1">
    <source>
        <dbReference type="ARBA" id="ARBA00001971"/>
    </source>
</evidence>
<dbReference type="Proteomes" id="UP000620124">
    <property type="component" value="Unassembled WGS sequence"/>
</dbReference>
<accession>A0A8H6Z8I0</accession>
<comment type="similarity">
    <text evidence="2">Belongs to the cytochrome P450 family.</text>
</comment>
<keyword evidence="8" id="KW-0812">Transmembrane</keyword>
<keyword evidence="4" id="KW-0479">Metal-binding</keyword>
<keyword evidence="5" id="KW-0560">Oxidoreductase</keyword>
<dbReference type="SUPFAM" id="SSF48264">
    <property type="entry name" value="Cytochrome P450"/>
    <property type="match status" value="1"/>
</dbReference>
<keyword evidence="7" id="KW-0503">Monooxygenase</keyword>
<keyword evidence="6" id="KW-0408">Iron</keyword>
<comment type="caution">
    <text evidence="9">The sequence shown here is derived from an EMBL/GenBank/DDBJ whole genome shotgun (WGS) entry which is preliminary data.</text>
</comment>